<dbReference type="InterPro" id="IPR020472">
    <property type="entry name" value="WD40_PAC1"/>
</dbReference>
<dbReference type="InterPro" id="IPR036285">
    <property type="entry name" value="PRP4-like_sf"/>
</dbReference>
<dbReference type="PROSITE" id="PS50294">
    <property type="entry name" value="WD_REPEATS_REGION"/>
    <property type="match status" value="4"/>
</dbReference>
<dbReference type="GO" id="GO:0000398">
    <property type="term" value="P:mRNA splicing, via spliceosome"/>
    <property type="evidence" value="ECO:0007669"/>
    <property type="project" value="TreeGrafter"/>
</dbReference>
<dbReference type="PROSITE" id="PS00678">
    <property type="entry name" value="WD_REPEATS_1"/>
    <property type="match status" value="1"/>
</dbReference>
<dbReference type="PANTHER" id="PTHR19846">
    <property type="entry name" value="WD40 REPEAT PROTEIN"/>
    <property type="match status" value="1"/>
</dbReference>
<dbReference type="FunFam" id="2.130.10.10:FF:001211">
    <property type="entry name" value="CBN-PRP-4 protein"/>
    <property type="match status" value="1"/>
</dbReference>
<gene>
    <name evidence="5" type="ORF">BJ085DRAFT_24664</name>
</gene>
<feature type="repeat" description="WD" evidence="3">
    <location>
        <begin position="303"/>
        <end position="344"/>
    </location>
</feature>
<dbReference type="SMART" id="SM00320">
    <property type="entry name" value="WD40"/>
    <property type="match status" value="7"/>
</dbReference>
<dbReference type="InterPro" id="IPR015943">
    <property type="entry name" value="WD40/YVTN_repeat-like_dom_sf"/>
</dbReference>
<dbReference type="InterPro" id="IPR019775">
    <property type="entry name" value="WD40_repeat_CS"/>
</dbReference>
<dbReference type="SMART" id="SM00500">
    <property type="entry name" value="SFM"/>
    <property type="match status" value="1"/>
</dbReference>
<dbReference type="InterPro" id="IPR001680">
    <property type="entry name" value="WD40_rpt"/>
</dbReference>
<feature type="repeat" description="WD" evidence="3">
    <location>
        <begin position="211"/>
        <end position="260"/>
    </location>
</feature>
<keyword evidence="6" id="KW-1185">Reference proteome</keyword>
<reference evidence="6" key="1">
    <citation type="journal article" date="2018" name="Nat. Microbiol.">
        <title>Leveraging single-cell genomics to expand the fungal tree of life.</title>
        <authorList>
            <person name="Ahrendt S.R."/>
            <person name="Quandt C.A."/>
            <person name="Ciobanu D."/>
            <person name="Clum A."/>
            <person name="Salamov A."/>
            <person name="Andreopoulos B."/>
            <person name="Cheng J.F."/>
            <person name="Woyke T."/>
            <person name="Pelin A."/>
            <person name="Henrissat B."/>
            <person name="Reynolds N.K."/>
            <person name="Benny G.L."/>
            <person name="Smith M.E."/>
            <person name="James T.Y."/>
            <person name="Grigoriev I.V."/>
        </authorList>
    </citation>
    <scope>NUCLEOTIDE SEQUENCE [LARGE SCALE GENOMIC DNA]</scope>
    <source>
        <strain evidence="6">RSA 468</strain>
    </source>
</reference>
<dbReference type="PROSITE" id="PS50082">
    <property type="entry name" value="WD_REPEATS_2"/>
    <property type="match status" value="6"/>
</dbReference>
<dbReference type="EMBL" id="ML002847">
    <property type="protein sequence ID" value="RKP35530.1"/>
    <property type="molecule type" value="Genomic_DNA"/>
</dbReference>
<sequence length="513" mass="57671">MSDPIEIDELPVELADEVLVKEFERRERARQVVVPTDDSKVKQKLRELEHPICLFGEGPMERRERLRFVLSELPDVQLIEDQMSEDEGSVSHDLLYIPTEESEQEEEFYTEGTKQLLEARRTIAYYSLPRARARINRQKEMHEVALLTIKNHRAQLNQHLQKTMIYASQTADTRPVSICGFSPNSEMLVTGSWSGLCSLWQVPGCQKTLTLKGHGDRVTGVAFHPEATLSLDPSVANLATGSADKKIHLWALDKELPIATLAGHTMRICRVRYHPSGRYLGSTSFDTTWRLWDMNTTQEILLQEGHSKEVFGLAFQCDGSLVATGGYDGVGKVWDLRTGRSIMDLQGHIKEIYGLDFAPNGYQIATGSGDHTIRIFDLRVMKSLVSIPAHQSLISEVRFFQGTDLVGYPTLNGWLPGSTSDRRDTSAHTNIDTSMDMNVDAGHSGRQRVPLSNTFLTSSSYDGTIKVWSMDDWQLQKTLSDHDGRVMGLDVSNDGQYLASCGFDKTFKLWSAQ</sequence>
<feature type="domain" description="Pre-mRNA processing factor 4 (PRP4)-like" evidence="4">
    <location>
        <begin position="36"/>
        <end position="86"/>
    </location>
</feature>
<dbReference type="Pfam" id="PF08799">
    <property type="entry name" value="PRP4"/>
    <property type="match status" value="1"/>
</dbReference>
<dbReference type="AlphaFoldDB" id="A0A4P9ZSR6"/>
<keyword evidence="1 3" id="KW-0853">WD repeat</keyword>
<dbReference type="SUPFAM" id="SSF158230">
    <property type="entry name" value="PRP4-like"/>
    <property type="match status" value="1"/>
</dbReference>
<dbReference type="Proteomes" id="UP000268162">
    <property type="component" value="Unassembled WGS sequence"/>
</dbReference>
<organism evidence="5 6">
    <name type="scientific">Dimargaris cristalligena</name>
    <dbReference type="NCBI Taxonomy" id="215637"/>
    <lineage>
        <taxon>Eukaryota</taxon>
        <taxon>Fungi</taxon>
        <taxon>Fungi incertae sedis</taxon>
        <taxon>Zoopagomycota</taxon>
        <taxon>Kickxellomycotina</taxon>
        <taxon>Dimargaritomycetes</taxon>
        <taxon>Dimargaritales</taxon>
        <taxon>Dimargaritaceae</taxon>
        <taxon>Dimargaris</taxon>
    </lineage>
</organism>
<feature type="repeat" description="WD" evidence="3">
    <location>
        <begin position="452"/>
        <end position="478"/>
    </location>
</feature>
<protein>
    <submittedName>
        <fullName evidence="5">WD40-repeat-containing domain protein</fullName>
    </submittedName>
</protein>
<dbReference type="GO" id="GO:0046540">
    <property type="term" value="C:U4/U6 x U5 tri-snRNP complex"/>
    <property type="evidence" value="ECO:0007669"/>
    <property type="project" value="TreeGrafter"/>
</dbReference>
<dbReference type="PRINTS" id="PR00320">
    <property type="entry name" value="GPROTEINBRPT"/>
</dbReference>
<evidence type="ECO:0000256" key="2">
    <source>
        <dbReference type="ARBA" id="ARBA00022737"/>
    </source>
</evidence>
<feature type="repeat" description="WD" evidence="3">
    <location>
        <begin position="345"/>
        <end position="386"/>
    </location>
</feature>
<dbReference type="STRING" id="215637.A0A4P9ZSR6"/>
<evidence type="ECO:0000259" key="4">
    <source>
        <dbReference type="SMART" id="SM00500"/>
    </source>
</evidence>
<dbReference type="InterPro" id="IPR014906">
    <property type="entry name" value="PRP4-like"/>
</dbReference>
<name>A0A4P9ZSR6_9FUNG</name>
<dbReference type="GO" id="GO:0017070">
    <property type="term" value="F:U6 snRNA binding"/>
    <property type="evidence" value="ECO:0007669"/>
    <property type="project" value="TreeGrafter"/>
</dbReference>
<evidence type="ECO:0000313" key="5">
    <source>
        <dbReference type="EMBL" id="RKP35530.1"/>
    </source>
</evidence>
<keyword evidence="2" id="KW-0677">Repeat</keyword>
<evidence type="ECO:0000256" key="3">
    <source>
        <dbReference type="PROSITE-ProRule" id="PRU00221"/>
    </source>
</evidence>
<dbReference type="InterPro" id="IPR036322">
    <property type="entry name" value="WD40_repeat_dom_sf"/>
</dbReference>
<accession>A0A4P9ZSR6</accession>
<feature type="repeat" description="WD" evidence="3">
    <location>
        <begin position="261"/>
        <end position="302"/>
    </location>
</feature>
<dbReference type="CDD" id="cd00200">
    <property type="entry name" value="WD40"/>
    <property type="match status" value="1"/>
</dbReference>
<dbReference type="Pfam" id="PF00400">
    <property type="entry name" value="WD40"/>
    <property type="match status" value="7"/>
</dbReference>
<dbReference type="GO" id="GO:0030621">
    <property type="term" value="F:U4 snRNA binding"/>
    <property type="evidence" value="ECO:0007669"/>
    <property type="project" value="TreeGrafter"/>
</dbReference>
<dbReference type="Gene3D" id="4.10.280.110">
    <property type="entry name" value="Pre-mRNA processing factor 4 domain"/>
    <property type="match status" value="1"/>
</dbReference>
<dbReference type="Gene3D" id="2.130.10.10">
    <property type="entry name" value="YVTN repeat-like/Quinoprotein amine dehydrogenase"/>
    <property type="match status" value="3"/>
</dbReference>
<dbReference type="PANTHER" id="PTHR19846:SF0">
    <property type="entry name" value="PRE-MRNA PROCESSING FACTOR 4"/>
    <property type="match status" value="1"/>
</dbReference>
<dbReference type="SUPFAM" id="SSF50978">
    <property type="entry name" value="WD40 repeat-like"/>
    <property type="match status" value="1"/>
</dbReference>
<evidence type="ECO:0000313" key="6">
    <source>
        <dbReference type="Proteomes" id="UP000268162"/>
    </source>
</evidence>
<feature type="repeat" description="WD" evidence="3">
    <location>
        <begin position="479"/>
        <end position="513"/>
    </location>
</feature>
<evidence type="ECO:0000256" key="1">
    <source>
        <dbReference type="ARBA" id="ARBA00022574"/>
    </source>
</evidence>
<proteinExistence type="predicted"/>